<sequence length="448" mass="51280">MIEIALIIHVVFFLGLLVGLHARGYLNIYSGLFIYLAFHFIVFVQRPVVVYLFDIRSEFEFMMYMPDDGIFLKTLFVADLGLVSFILAYLAVLGFRSIEPTFNSIELTRTQARSFQLAFLLLFPLIAYSFLLALTMRQTYGVEVFLELGKINMTVDPATGQKLFSDTTAYVVNAREFAFPFAALLIHVTRARWWSFLPIFFCAFIALQLGERWEIVISTLVASMMTLYIHKRHTFAWSHYVGMAIVLGLFVAIGQNRDSLVKFLTTGEFEFSFDIAKSSFGAHPDFANFDFLSYVIAKVPDVSQTYSYFTQYLGIFTQPIPRVLWPDKPVGSPVQWVNLDAYGRFTSRTTSLVGDGWISFGYAGVVITMGFCGAFFGAIFKRFCRPSISVYFYLAYFWMVSLLLQWARDGSHKILDFFLFCIGPLVFAYFIERILWGRQPVVANRARA</sequence>
<proteinExistence type="predicted"/>
<feature type="transmembrane region" description="Helical" evidence="1">
    <location>
        <begin position="390"/>
        <end position="408"/>
    </location>
</feature>
<keyword evidence="1" id="KW-0472">Membrane</keyword>
<evidence type="ECO:0000313" key="2">
    <source>
        <dbReference type="EMBL" id="MBH5399917.1"/>
    </source>
</evidence>
<feature type="transmembrane region" description="Helical" evidence="1">
    <location>
        <begin position="414"/>
        <end position="431"/>
    </location>
</feature>
<dbReference type="Proteomes" id="UP000807370">
    <property type="component" value="Unassembled WGS sequence"/>
</dbReference>
<feature type="transmembrane region" description="Helical" evidence="1">
    <location>
        <begin position="357"/>
        <end position="378"/>
    </location>
</feature>
<feature type="transmembrane region" description="Helical" evidence="1">
    <location>
        <begin position="115"/>
        <end position="134"/>
    </location>
</feature>
<reference evidence="2 3" key="1">
    <citation type="submission" date="2020-07" db="EMBL/GenBank/DDBJ databases">
        <title>Bradyrhizobium diversity isolated from nodules of indigenous legumes of Western Australia.</title>
        <authorList>
            <person name="Klepa M.S."/>
        </authorList>
    </citation>
    <scope>NUCLEOTIDE SEQUENCE [LARGE SCALE GENOMIC DNA]</scope>
    <source>
        <strain evidence="2 3">CNPSo 4010</strain>
    </source>
</reference>
<feature type="transmembrane region" description="Helical" evidence="1">
    <location>
        <begin position="74"/>
        <end position="95"/>
    </location>
</feature>
<comment type="caution">
    <text evidence="2">The sequence shown here is derived from an EMBL/GenBank/DDBJ whole genome shotgun (WGS) entry which is preliminary data.</text>
</comment>
<dbReference type="RefSeq" id="WP_197961129.1">
    <property type="nucleotide sequence ID" value="NZ_JACCHP010000012.1"/>
</dbReference>
<protein>
    <submittedName>
        <fullName evidence="2">Oligosaccharide repeat unit polymerase</fullName>
    </submittedName>
</protein>
<gene>
    <name evidence="2" type="ORF">HZZ13_19300</name>
</gene>
<dbReference type="EMBL" id="JACCHP010000012">
    <property type="protein sequence ID" value="MBH5399917.1"/>
    <property type="molecule type" value="Genomic_DNA"/>
</dbReference>
<feature type="transmembrane region" description="Helical" evidence="1">
    <location>
        <begin position="237"/>
        <end position="254"/>
    </location>
</feature>
<name>A0ABS0PSQ0_9BRAD</name>
<organism evidence="2 3">
    <name type="scientific">Bradyrhizobium agreste</name>
    <dbReference type="NCBI Taxonomy" id="2751811"/>
    <lineage>
        <taxon>Bacteria</taxon>
        <taxon>Pseudomonadati</taxon>
        <taxon>Pseudomonadota</taxon>
        <taxon>Alphaproteobacteria</taxon>
        <taxon>Hyphomicrobiales</taxon>
        <taxon>Nitrobacteraceae</taxon>
        <taxon>Bradyrhizobium</taxon>
    </lineage>
</organism>
<keyword evidence="3" id="KW-1185">Reference proteome</keyword>
<keyword evidence="1" id="KW-1133">Transmembrane helix</keyword>
<evidence type="ECO:0000256" key="1">
    <source>
        <dbReference type="SAM" id="Phobius"/>
    </source>
</evidence>
<feature type="transmembrane region" description="Helical" evidence="1">
    <location>
        <begin position="191"/>
        <end position="207"/>
    </location>
</feature>
<dbReference type="NCBIfam" id="TIGR04370">
    <property type="entry name" value="glyco_rpt_poly"/>
    <property type="match status" value="1"/>
</dbReference>
<keyword evidence="1" id="KW-0812">Transmembrane</keyword>
<feature type="transmembrane region" description="Helical" evidence="1">
    <location>
        <begin position="32"/>
        <end position="53"/>
    </location>
</feature>
<evidence type="ECO:0000313" key="3">
    <source>
        <dbReference type="Proteomes" id="UP000807370"/>
    </source>
</evidence>
<accession>A0ABS0PSQ0</accession>